<organism evidence="1 2">
    <name type="scientific">Vulgatibacter incomptus</name>
    <dbReference type="NCBI Taxonomy" id="1391653"/>
    <lineage>
        <taxon>Bacteria</taxon>
        <taxon>Pseudomonadati</taxon>
        <taxon>Myxococcota</taxon>
        <taxon>Myxococcia</taxon>
        <taxon>Myxococcales</taxon>
        <taxon>Cystobacterineae</taxon>
        <taxon>Vulgatibacteraceae</taxon>
        <taxon>Vulgatibacter</taxon>
    </lineage>
</organism>
<dbReference type="SUPFAM" id="SSF101898">
    <property type="entry name" value="NHL repeat"/>
    <property type="match status" value="1"/>
</dbReference>
<gene>
    <name evidence="1" type="ORF">AKJ08_0275</name>
</gene>
<evidence type="ECO:0000313" key="2">
    <source>
        <dbReference type="Proteomes" id="UP000055590"/>
    </source>
</evidence>
<dbReference type="SUPFAM" id="SSF50965">
    <property type="entry name" value="Galactose oxidase, central domain"/>
    <property type="match status" value="1"/>
</dbReference>
<name>A0A0K1P8M9_9BACT</name>
<protein>
    <submittedName>
        <fullName evidence="1">Putative autotransporter protein</fullName>
    </submittedName>
</protein>
<dbReference type="KEGG" id="vin:AKJ08_0275"/>
<reference evidence="1 2" key="1">
    <citation type="submission" date="2015-08" db="EMBL/GenBank/DDBJ databases">
        <authorList>
            <person name="Babu N.S."/>
            <person name="Beckwith C.J."/>
            <person name="Beseler K.G."/>
            <person name="Brison A."/>
            <person name="Carone J.V."/>
            <person name="Caskin T.P."/>
            <person name="Diamond M."/>
            <person name="Durham M.E."/>
            <person name="Foxe J.M."/>
            <person name="Go M."/>
            <person name="Henderson B.A."/>
            <person name="Jones I.B."/>
            <person name="McGettigan J.A."/>
            <person name="Micheletti S.J."/>
            <person name="Nasrallah M.E."/>
            <person name="Ortiz D."/>
            <person name="Piller C.R."/>
            <person name="Privatt S.R."/>
            <person name="Schneider S.L."/>
            <person name="Sharp S."/>
            <person name="Smith T.C."/>
            <person name="Stanton J.D."/>
            <person name="Ullery H.E."/>
            <person name="Wilson R.J."/>
            <person name="Serrano M.G."/>
            <person name="Buck G."/>
            <person name="Lee V."/>
            <person name="Wang Y."/>
            <person name="Carvalho R."/>
            <person name="Voegtly L."/>
            <person name="Shi R."/>
            <person name="Duckworth R."/>
            <person name="Johnson A."/>
            <person name="Loviza R."/>
            <person name="Walstead R."/>
            <person name="Shah Z."/>
            <person name="Kiflezghi M."/>
            <person name="Wade K."/>
            <person name="Ball S.L."/>
            <person name="Bradley K.W."/>
            <person name="Asai D.J."/>
            <person name="Bowman C.A."/>
            <person name="Russell D.A."/>
            <person name="Pope W.H."/>
            <person name="Jacobs-Sera D."/>
            <person name="Hendrix R.W."/>
            <person name="Hatfull G.F."/>
        </authorList>
    </citation>
    <scope>NUCLEOTIDE SEQUENCE [LARGE SCALE GENOMIC DNA]</scope>
    <source>
        <strain evidence="1 2">DSM 27710</strain>
    </source>
</reference>
<sequence length="775" mass="81227">MEDDEMTNWNIRLALALSFACAACGGKAEPKSNIDPPEDSGETVADRCAPADLSGSLAGGSWDPRFTVAGLTGHDGQAPTVYDFAVDPEGRLLAAGRFHWNGSDVVGPLARLEAGTWKPAQSTWTREPPPGGFSAVASAPDGKLALATHRTLAPRGGEIWLDGEPIATFSGAVRRMEWVGDRLWVAGSFELDGVDGALGLAVWDGNAWSPAPGGPADGSVFALMVEDGHVWAGGAFDAIGGIESHGLAEWDGETWIAHDVDLPRAVVYAIARDGDELYLGGGLYVEEGEMGHSVGGILRRNDAGWELVGGGVAAGYNYGMVSDLLVHGGYLYATGCFSFLGGGALDPDAIPSRAFARWSGTEWEPLDDGSEGGVGTVWFTPSVCGDEGPFAIWDSEYQRLFVHDGKVHAGGAFPGVAGVASQSVIAFDGERWLPATSAGAGVSGEVGDLSVGGAACTPYALGGLTHAGGSRVPSGVARFDGGWKAVGTALPDGLFNCVRVAVDKEERVFVGCSIDGEGEPLARVLRWSGAAWEPVGEPHELVMLHDMALDPAGRLWIVGGTEKGWVARLDDDHFTVVEDGFDGMVYRLAFGRTRAKGVSDFPMVVAGVFEAVGSQPARRIAHWDGAAWTPLGEGAPAFVEGLALGKDGVIYASTQEEWTGERFVLAAWDGKTWTELGTPARGLPAPMEGTVHTFMRLLERDGTLIATGYVWPEDGARNAFVYDGEKFSPVARGVPAISVVAIGLTPDGLWLGGSIAEVVDADGHHPSVGVARFEW</sequence>
<accession>A0A0K1P8M9</accession>
<dbReference type="STRING" id="1391653.AKJ08_0275"/>
<dbReference type="Proteomes" id="UP000055590">
    <property type="component" value="Chromosome"/>
</dbReference>
<evidence type="ECO:0000313" key="1">
    <source>
        <dbReference type="EMBL" id="AKU89888.1"/>
    </source>
</evidence>
<dbReference type="EMBL" id="CP012332">
    <property type="protein sequence ID" value="AKU89888.1"/>
    <property type="molecule type" value="Genomic_DNA"/>
</dbReference>
<keyword evidence="2" id="KW-1185">Reference proteome</keyword>
<dbReference type="InterPro" id="IPR011043">
    <property type="entry name" value="Gal_Oxase/kelch_b-propeller"/>
</dbReference>
<proteinExistence type="predicted"/>
<dbReference type="AlphaFoldDB" id="A0A0K1P8M9"/>